<dbReference type="RefSeq" id="WP_216522229.1">
    <property type="nucleotide sequence ID" value="NZ_JAHLPM010000028.1"/>
</dbReference>
<organism evidence="2 3">
    <name type="scientific">Tissierella simiarum</name>
    <dbReference type="NCBI Taxonomy" id="2841534"/>
    <lineage>
        <taxon>Bacteria</taxon>
        <taxon>Bacillati</taxon>
        <taxon>Bacillota</taxon>
        <taxon>Tissierellia</taxon>
        <taxon>Tissierellales</taxon>
        <taxon>Tissierellaceae</taxon>
        <taxon>Tissierella</taxon>
    </lineage>
</organism>
<dbReference type="Pfam" id="PF05239">
    <property type="entry name" value="PRC"/>
    <property type="match status" value="1"/>
</dbReference>
<protein>
    <submittedName>
        <fullName evidence="2">PRC-barrel domain-containing protein</fullName>
    </submittedName>
</protein>
<accession>A0ABS6EB96</accession>
<dbReference type="Proteomes" id="UP000749471">
    <property type="component" value="Unassembled WGS sequence"/>
</dbReference>
<name>A0ABS6EB96_9FIRM</name>
<dbReference type="InterPro" id="IPR027275">
    <property type="entry name" value="PRC-brl_dom"/>
</dbReference>
<evidence type="ECO:0000313" key="2">
    <source>
        <dbReference type="EMBL" id="MBU5440204.1"/>
    </source>
</evidence>
<comment type="caution">
    <text evidence="2">The sequence shown here is derived from an EMBL/GenBank/DDBJ whole genome shotgun (WGS) entry which is preliminary data.</text>
</comment>
<gene>
    <name evidence="2" type="ORF">KQI42_19605</name>
</gene>
<keyword evidence="3" id="KW-1185">Reference proteome</keyword>
<reference evidence="2 3" key="1">
    <citation type="submission" date="2021-06" db="EMBL/GenBank/DDBJ databases">
        <authorList>
            <person name="Sun Q."/>
            <person name="Li D."/>
        </authorList>
    </citation>
    <scope>NUCLEOTIDE SEQUENCE [LARGE SCALE GENOMIC DNA]</scope>
    <source>
        <strain evidence="2 3">MSJ-40</strain>
    </source>
</reference>
<feature type="domain" description="PRC-barrel" evidence="1">
    <location>
        <begin position="88"/>
        <end position="158"/>
    </location>
</feature>
<evidence type="ECO:0000259" key="1">
    <source>
        <dbReference type="Pfam" id="PF05239"/>
    </source>
</evidence>
<sequence length="164" mass="18955">MVRYKELVTMKLVEKDSHEVIGDIVDTAYDSNYRKVTHLIVKNKNLIKNKFPILLSDAMVSLEDQIVYIDNKNWTKENSEISVIEPFNFLDKEIKTEKGECVGFVKDIIIDVNDGSILGFIITEGIFEDFTQGRNFIPLFYHNIIKENSIFISDKDKSNISKNN</sequence>
<proteinExistence type="predicted"/>
<dbReference type="EMBL" id="JAHLPM010000028">
    <property type="protein sequence ID" value="MBU5440204.1"/>
    <property type="molecule type" value="Genomic_DNA"/>
</dbReference>
<evidence type="ECO:0000313" key="3">
    <source>
        <dbReference type="Proteomes" id="UP000749471"/>
    </source>
</evidence>